<reference evidence="1" key="1">
    <citation type="journal article" date="2019" name="bioRxiv">
        <title>The Genome of the Zebra Mussel, Dreissena polymorpha: A Resource for Invasive Species Research.</title>
        <authorList>
            <person name="McCartney M.A."/>
            <person name="Auch B."/>
            <person name="Kono T."/>
            <person name="Mallez S."/>
            <person name="Zhang Y."/>
            <person name="Obille A."/>
            <person name="Becker A."/>
            <person name="Abrahante J.E."/>
            <person name="Garbe J."/>
            <person name="Badalamenti J.P."/>
            <person name="Herman A."/>
            <person name="Mangelson H."/>
            <person name="Liachko I."/>
            <person name="Sullivan S."/>
            <person name="Sone E.D."/>
            <person name="Koren S."/>
            <person name="Silverstein K.A.T."/>
            <person name="Beckman K.B."/>
            <person name="Gohl D.M."/>
        </authorList>
    </citation>
    <scope>NUCLEOTIDE SEQUENCE</scope>
    <source>
        <strain evidence="1">Duluth1</strain>
        <tissue evidence="1">Whole animal</tissue>
    </source>
</reference>
<reference evidence="1" key="2">
    <citation type="submission" date="2020-11" db="EMBL/GenBank/DDBJ databases">
        <authorList>
            <person name="McCartney M.A."/>
            <person name="Auch B."/>
            <person name="Kono T."/>
            <person name="Mallez S."/>
            <person name="Becker A."/>
            <person name="Gohl D.M."/>
            <person name="Silverstein K.A.T."/>
            <person name="Koren S."/>
            <person name="Bechman K.B."/>
            <person name="Herman A."/>
            <person name="Abrahante J.E."/>
            <person name="Garbe J."/>
        </authorList>
    </citation>
    <scope>NUCLEOTIDE SEQUENCE</scope>
    <source>
        <strain evidence="1">Duluth1</strain>
        <tissue evidence="1">Whole animal</tissue>
    </source>
</reference>
<dbReference type="Proteomes" id="UP000828390">
    <property type="component" value="Unassembled WGS sequence"/>
</dbReference>
<accession>A0A9D4KKG3</accession>
<name>A0A9D4KKG3_DREPO</name>
<proteinExistence type="predicted"/>
<gene>
    <name evidence="1" type="ORF">DPMN_114217</name>
</gene>
<protein>
    <submittedName>
        <fullName evidence="1">Uncharacterized protein</fullName>
    </submittedName>
</protein>
<sequence>LEDHKSFVPRTLSETKRKRLEGNFNGDSDNENTTTDFKSVDSIIRHIDTSCQTDAGLHLVATFLIRSTRDISTSNGATHADLSFVPRTLSETKRKRLEGNFNGDSDNENTTTDFKSVDSIIRHIDTSCQTDAGLHLVATFLIRSTRDISTSNGATHGTSSG</sequence>
<feature type="non-terminal residue" evidence="1">
    <location>
        <position position="161"/>
    </location>
</feature>
<keyword evidence="2" id="KW-1185">Reference proteome</keyword>
<evidence type="ECO:0000313" key="2">
    <source>
        <dbReference type="Proteomes" id="UP000828390"/>
    </source>
</evidence>
<comment type="caution">
    <text evidence="1">The sequence shown here is derived from an EMBL/GenBank/DDBJ whole genome shotgun (WGS) entry which is preliminary data.</text>
</comment>
<dbReference type="EMBL" id="JAIWYP010000004">
    <property type="protein sequence ID" value="KAH3840761.1"/>
    <property type="molecule type" value="Genomic_DNA"/>
</dbReference>
<evidence type="ECO:0000313" key="1">
    <source>
        <dbReference type="EMBL" id="KAH3840761.1"/>
    </source>
</evidence>
<dbReference type="AlphaFoldDB" id="A0A9D4KKG3"/>
<organism evidence="1 2">
    <name type="scientific">Dreissena polymorpha</name>
    <name type="common">Zebra mussel</name>
    <name type="synonym">Mytilus polymorpha</name>
    <dbReference type="NCBI Taxonomy" id="45954"/>
    <lineage>
        <taxon>Eukaryota</taxon>
        <taxon>Metazoa</taxon>
        <taxon>Spiralia</taxon>
        <taxon>Lophotrochozoa</taxon>
        <taxon>Mollusca</taxon>
        <taxon>Bivalvia</taxon>
        <taxon>Autobranchia</taxon>
        <taxon>Heteroconchia</taxon>
        <taxon>Euheterodonta</taxon>
        <taxon>Imparidentia</taxon>
        <taxon>Neoheterodontei</taxon>
        <taxon>Myida</taxon>
        <taxon>Dreissenoidea</taxon>
        <taxon>Dreissenidae</taxon>
        <taxon>Dreissena</taxon>
    </lineage>
</organism>